<name>A0ABQ9YF21_9EUKA</name>
<sequence>MISSFDRPLLTNASLLTRSATSFPNSPYDPLLYIDAGERERDRLVDLDCLDRDRLWDDLPCRSSFTFTVISPSWLAIKSMPKMRSIIFFSAASSGLISFRYFSTMYFRMRCFLSFVVMKLISSTIDDDTKFVLFF</sequence>
<keyword evidence="1" id="KW-0472">Membrane</keyword>
<evidence type="ECO:0000313" key="2">
    <source>
        <dbReference type="EMBL" id="KAK2962255.1"/>
    </source>
</evidence>
<dbReference type="EMBL" id="JARBJD010000012">
    <property type="protein sequence ID" value="KAK2962255.1"/>
    <property type="molecule type" value="Genomic_DNA"/>
</dbReference>
<keyword evidence="1" id="KW-0812">Transmembrane</keyword>
<feature type="transmembrane region" description="Helical" evidence="1">
    <location>
        <begin position="83"/>
        <end position="102"/>
    </location>
</feature>
<gene>
    <name evidence="2" type="ORF">BLNAU_2915</name>
</gene>
<accession>A0ABQ9YF21</accession>
<keyword evidence="1" id="KW-1133">Transmembrane helix</keyword>
<evidence type="ECO:0000313" key="3">
    <source>
        <dbReference type="Proteomes" id="UP001281761"/>
    </source>
</evidence>
<reference evidence="2 3" key="1">
    <citation type="journal article" date="2022" name="bioRxiv">
        <title>Genomics of Preaxostyla Flagellates Illuminates Evolutionary Transitions and the Path Towards Mitochondrial Loss.</title>
        <authorList>
            <person name="Novak L.V.F."/>
            <person name="Treitli S.C."/>
            <person name="Pyrih J."/>
            <person name="Halakuc P."/>
            <person name="Pipaliya S.V."/>
            <person name="Vacek V."/>
            <person name="Brzon O."/>
            <person name="Soukal P."/>
            <person name="Eme L."/>
            <person name="Dacks J.B."/>
            <person name="Karnkowska A."/>
            <person name="Elias M."/>
            <person name="Hampl V."/>
        </authorList>
    </citation>
    <scope>NUCLEOTIDE SEQUENCE [LARGE SCALE GENOMIC DNA]</scope>
    <source>
        <strain evidence="2">NAU3</strain>
        <tissue evidence="2">Gut</tissue>
    </source>
</reference>
<keyword evidence="3" id="KW-1185">Reference proteome</keyword>
<protein>
    <submittedName>
        <fullName evidence="2">Uncharacterized protein</fullName>
    </submittedName>
</protein>
<dbReference type="Proteomes" id="UP001281761">
    <property type="component" value="Unassembled WGS sequence"/>
</dbReference>
<evidence type="ECO:0000256" key="1">
    <source>
        <dbReference type="SAM" id="Phobius"/>
    </source>
</evidence>
<organism evidence="2 3">
    <name type="scientific">Blattamonas nauphoetae</name>
    <dbReference type="NCBI Taxonomy" id="2049346"/>
    <lineage>
        <taxon>Eukaryota</taxon>
        <taxon>Metamonada</taxon>
        <taxon>Preaxostyla</taxon>
        <taxon>Oxymonadida</taxon>
        <taxon>Blattamonas</taxon>
    </lineage>
</organism>
<proteinExistence type="predicted"/>
<comment type="caution">
    <text evidence="2">The sequence shown here is derived from an EMBL/GenBank/DDBJ whole genome shotgun (WGS) entry which is preliminary data.</text>
</comment>